<dbReference type="PROSITE" id="PS50217">
    <property type="entry name" value="BZIP"/>
    <property type="match status" value="1"/>
</dbReference>
<dbReference type="PROSITE" id="PS00036">
    <property type="entry name" value="BZIP_BASIC"/>
    <property type="match status" value="1"/>
</dbReference>
<dbReference type="Gene3D" id="1.20.5.170">
    <property type="match status" value="1"/>
</dbReference>
<dbReference type="GO" id="GO:0045893">
    <property type="term" value="P:positive regulation of DNA-templated transcription"/>
    <property type="evidence" value="ECO:0007669"/>
    <property type="project" value="InterPro"/>
</dbReference>
<dbReference type="Proteomes" id="UP000734854">
    <property type="component" value="Unassembled WGS sequence"/>
</dbReference>
<dbReference type="InterPro" id="IPR004827">
    <property type="entry name" value="bZIP"/>
</dbReference>
<evidence type="ECO:0000256" key="5">
    <source>
        <dbReference type="ARBA" id="ARBA00023163"/>
    </source>
</evidence>
<evidence type="ECO:0000256" key="1">
    <source>
        <dbReference type="ARBA" id="ARBA00004123"/>
    </source>
</evidence>
<dbReference type="PANTHER" id="PTHR22952">
    <property type="entry name" value="CAMP-RESPONSE ELEMENT BINDING PROTEIN-RELATED"/>
    <property type="match status" value="1"/>
</dbReference>
<reference evidence="9 10" key="1">
    <citation type="submission" date="2020-08" db="EMBL/GenBank/DDBJ databases">
        <title>Plant Genome Project.</title>
        <authorList>
            <person name="Zhang R.-G."/>
        </authorList>
    </citation>
    <scope>NUCLEOTIDE SEQUENCE [LARGE SCALE GENOMIC DNA]</scope>
    <source>
        <tissue evidence="9">Rhizome</tissue>
    </source>
</reference>
<dbReference type="CDD" id="cd14707">
    <property type="entry name" value="bZIP_plant_BZIP46"/>
    <property type="match status" value="1"/>
</dbReference>
<protein>
    <recommendedName>
        <fullName evidence="8">BZIP domain-containing protein</fullName>
    </recommendedName>
</protein>
<feature type="region of interest" description="Disordered" evidence="7">
    <location>
        <begin position="63"/>
        <end position="104"/>
    </location>
</feature>
<keyword evidence="4" id="KW-0238">DNA-binding</keyword>
<feature type="compositionally biased region" description="Basic and acidic residues" evidence="7">
    <location>
        <begin position="69"/>
        <end position="83"/>
    </location>
</feature>
<keyword evidence="3" id="KW-0805">Transcription regulation</keyword>
<keyword evidence="6" id="KW-0539">Nucleus</keyword>
<gene>
    <name evidence="9" type="ORF">ZIOFF_027864</name>
</gene>
<evidence type="ECO:0000256" key="2">
    <source>
        <dbReference type="ARBA" id="ARBA00022682"/>
    </source>
</evidence>
<sequence>MSSSIALHQDIPPTPSFCSFQHNVNSTTTTLGGVLSQDLLAGVSMDPFPLASLVADDPFSALSGAGFESSRKQLPDPRVDSRERRKKRMIKNRESAARSRARKQAYTNELENEVDRLLNENHMLKRQYEQLRLEMAAHNLITPCKRKLYRTLTAPF</sequence>
<dbReference type="GO" id="GO:0003677">
    <property type="term" value="F:DNA binding"/>
    <property type="evidence" value="ECO:0007669"/>
    <property type="project" value="UniProtKB-KW"/>
</dbReference>
<proteinExistence type="predicted"/>
<evidence type="ECO:0000313" key="9">
    <source>
        <dbReference type="EMBL" id="KAG6509857.1"/>
    </source>
</evidence>
<dbReference type="GO" id="GO:0003700">
    <property type="term" value="F:DNA-binding transcription factor activity"/>
    <property type="evidence" value="ECO:0007669"/>
    <property type="project" value="InterPro"/>
</dbReference>
<keyword evidence="2" id="KW-0938">Abscisic acid signaling pathway</keyword>
<evidence type="ECO:0000259" key="8">
    <source>
        <dbReference type="PROSITE" id="PS50217"/>
    </source>
</evidence>
<evidence type="ECO:0000313" key="10">
    <source>
        <dbReference type="Proteomes" id="UP000734854"/>
    </source>
</evidence>
<organism evidence="9 10">
    <name type="scientific">Zingiber officinale</name>
    <name type="common">Ginger</name>
    <name type="synonym">Amomum zingiber</name>
    <dbReference type="NCBI Taxonomy" id="94328"/>
    <lineage>
        <taxon>Eukaryota</taxon>
        <taxon>Viridiplantae</taxon>
        <taxon>Streptophyta</taxon>
        <taxon>Embryophyta</taxon>
        <taxon>Tracheophyta</taxon>
        <taxon>Spermatophyta</taxon>
        <taxon>Magnoliopsida</taxon>
        <taxon>Liliopsida</taxon>
        <taxon>Zingiberales</taxon>
        <taxon>Zingiberaceae</taxon>
        <taxon>Zingiber</taxon>
    </lineage>
</organism>
<dbReference type="GO" id="GO:0005634">
    <property type="term" value="C:nucleus"/>
    <property type="evidence" value="ECO:0007669"/>
    <property type="project" value="UniProtKB-SubCell"/>
</dbReference>
<dbReference type="InterPro" id="IPR043452">
    <property type="entry name" value="BZIP46-like"/>
</dbReference>
<comment type="caution">
    <text evidence="9">The sequence shown here is derived from an EMBL/GenBank/DDBJ whole genome shotgun (WGS) entry which is preliminary data.</text>
</comment>
<keyword evidence="10" id="KW-1185">Reference proteome</keyword>
<dbReference type="GO" id="GO:0009738">
    <property type="term" value="P:abscisic acid-activated signaling pathway"/>
    <property type="evidence" value="ECO:0007669"/>
    <property type="project" value="UniProtKB-KW"/>
</dbReference>
<evidence type="ECO:0000256" key="6">
    <source>
        <dbReference type="ARBA" id="ARBA00023242"/>
    </source>
</evidence>
<dbReference type="InterPro" id="IPR046347">
    <property type="entry name" value="bZIP_sf"/>
</dbReference>
<feature type="domain" description="BZIP" evidence="8">
    <location>
        <begin position="82"/>
        <end position="135"/>
    </location>
</feature>
<dbReference type="SMART" id="SM00338">
    <property type="entry name" value="BRLZ"/>
    <property type="match status" value="1"/>
</dbReference>
<comment type="subcellular location">
    <subcellularLocation>
        <location evidence="1">Nucleus</location>
    </subcellularLocation>
</comment>
<dbReference type="AlphaFoldDB" id="A0A8J5GNU2"/>
<accession>A0A8J5GNU2</accession>
<dbReference type="FunFam" id="1.20.5.170:FF:000036">
    <property type="entry name" value="ABSCISIC ACID-INSENSITIVE 5-like protein 2"/>
    <property type="match status" value="1"/>
</dbReference>
<name>A0A8J5GNU2_ZINOF</name>
<evidence type="ECO:0000256" key="3">
    <source>
        <dbReference type="ARBA" id="ARBA00023015"/>
    </source>
</evidence>
<evidence type="ECO:0000256" key="4">
    <source>
        <dbReference type="ARBA" id="ARBA00023125"/>
    </source>
</evidence>
<dbReference type="PANTHER" id="PTHR22952:SF433">
    <property type="entry name" value="PROTEIN FD"/>
    <property type="match status" value="1"/>
</dbReference>
<dbReference type="EMBL" id="JACMSC010000008">
    <property type="protein sequence ID" value="KAG6509857.1"/>
    <property type="molecule type" value="Genomic_DNA"/>
</dbReference>
<evidence type="ECO:0000256" key="7">
    <source>
        <dbReference type="SAM" id="MobiDB-lite"/>
    </source>
</evidence>
<dbReference type="SUPFAM" id="SSF57959">
    <property type="entry name" value="Leucine zipper domain"/>
    <property type="match status" value="1"/>
</dbReference>
<keyword evidence="5" id="KW-0804">Transcription</keyword>
<dbReference type="Pfam" id="PF00170">
    <property type="entry name" value="bZIP_1"/>
    <property type="match status" value="1"/>
</dbReference>